<keyword evidence="4" id="KW-0805">Transcription regulation</keyword>
<dbReference type="InterPro" id="IPR036390">
    <property type="entry name" value="WH_DNA-bd_sf"/>
</dbReference>
<dbReference type="GO" id="GO:0045892">
    <property type="term" value="P:negative regulation of DNA-templated transcription"/>
    <property type="evidence" value="ECO:0007669"/>
    <property type="project" value="TreeGrafter"/>
</dbReference>
<proteinExistence type="inferred from homology"/>
<dbReference type="Proteomes" id="UP000005326">
    <property type="component" value="Unassembled WGS sequence"/>
</dbReference>
<evidence type="ECO:0000256" key="5">
    <source>
        <dbReference type="ARBA" id="ARBA00023125"/>
    </source>
</evidence>
<comment type="similarity">
    <text evidence="1">Belongs to the Fur family.</text>
</comment>
<evidence type="ECO:0000256" key="7">
    <source>
        <dbReference type="PIRSR" id="PIRSR602481-1"/>
    </source>
</evidence>
<keyword evidence="6" id="KW-0804">Transcription</keyword>
<feature type="binding site" evidence="7">
    <location>
        <position position="112"/>
    </location>
    <ligand>
        <name>Zn(2+)</name>
        <dbReference type="ChEBI" id="CHEBI:29105"/>
    </ligand>
</feature>
<keyword evidence="2" id="KW-0678">Repressor</keyword>
<dbReference type="SUPFAM" id="SSF46785">
    <property type="entry name" value="Winged helix' DNA-binding domain"/>
    <property type="match status" value="1"/>
</dbReference>
<organism evidence="8 9">
    <name type="scientific">[Eubacterium] siraeum DSM 15702</name>
    <dbReference type="NCBI Taxonomy" id="428128"/>
    <lineage>
        <taxon>Bacteria</taxon>
        <taxon>Bacillati</taxon>
        <taxon>Bacillota</taxon>
        <taxon>Clostridia</taxon>
        <taxon>Eubacteriales</taxon>
        <taxon>Oscillospiraceae</taxon>
        <taxon>Oscillospiraceae incertae sedis</taxon>
    </lineage>
</organism>
<dbReference type="InterPro" id="IPR036388">
    <property type="entry name" value="WH-like_DNA-bd_sf"/>
</dbReference>
<dbReference type="CDD" id="cd07153">
    <property type="entry name" value="Fur_like"/>
    <property type="match status" value="1"/>
</dbReference>
<dbReference type="InterPro" id="IPR043135">
    <property type="entry name" value="Fur_C"/>
</dbReference>
<evidence type="ECO:0000313" key="8">
    <source>
        <dbReference type="EMBL" id="EDS01580.1"/>
    </source>
</evidence>
<dbReference type="EMBL" id="ABCA03000035">
    <property type="protein sequence ID" value="EDS01580.1"/>
    <property type="molecule type" value="Genomic_DNA"/>
</dbReference>
<dbReference type="GO" id="GO:1900376">
    <property type="term" value="P:regulation of secondary metabolite biosynthetic process"/>
    <property type="evidence" value="ECO:0007669"/>
    <property type="project" value="TreeGrafter"/>
</dbReference>
<keyword evidence="3 7" id="KW-0862">Zinc</keyword>
<feature type="binding site" evidence="7">
    <location>
        <position position="152"/>
    </location>
    <ligand>
        <name>Zn(2+)</name>
        <dbReference type="ChEBI" id="CHEBI:29105"/>
    </ligand>
</feature>
<name>B0ML68_9FIRM</name>
<feature type="binding site" evidence="7">
    <location>
        <position position="149"/>
    </location>
    <ligand>
        <name>Zn(2+)</name>
        <dbReference type="ChEBI" id="CHEBI:29105"/>
    </ligand>
</feature>
<dbReference type="GO" id="GO:0008270">
    <property type="term" value="F:zinc ion binding"/>
    <property type="evidence" value="ECO:0007669"/>
    <property type="project" value="TreeGrafter"/>
</dbReference>
<dbReference type="PANTHER" id="PTHR33202">
    <property type="entry name" value="ZINC UPTAKE REGULATION PROTEIN"/>
    <property type="match status" value="1"/>
</dbReference>
<comment type="caution">
    <text evidence="8">The sequence shown here is derived from an EMBL/GenBank/DDBJ whole genome shotgun (WGS) entry which is preliminary data.</text>
</comment>
<reference evidence="8" key="2">
    <citation type="submission" date="2014-06" db="EMBL/GenBank/DDBJ databases">
        <title>Draft genome sequence of Eubacterium siraeum (DSM 15702).</title>
        <authorList>
            <person name="Sudarsanam P."/>
            <person name="Ley R."/>
            <person name="Guruge J."/>
            <person name="Turnbaugh P.J."/>
            <person name="Mahowald M."/>
            <person name="Liep D."/>
            <person name="Gordon J."/>
        </authorList>
    </citation>
    <scope>NUCLEOTIDE SEQUENCE</scope>
    <source>
        <strain evidence="8">DSM 15702</strain>
    </source>
</reference>
<keyword evidence="7" id="KW-0479">Metal-binding</keyword>
<evidence type="ECO:0000256" key="3">
    <source>
        <dbReference type="ARBA" id="ARBA00022833"/>
    </source>
</evidence>
<dbReference type="Pfam" id="PF01475">
    <property type="entry name" value="FUR"/>
    <property type="match status" value="1"/>
</dbReference>
<dbReference type="GO" id="GO:0000976">
    <property type="term" value="F:transcription cis-regulatory region binding"/>
    <property type="evidence" value="ECO:0007669"/>
    <property type="project" value="TreeGrafter"/>
</dbReference>
<dbReference type="PANTHER" id="PTHR33202:SF7">
    <property type="entry name" value="FERRIC UPTAKE REGULATION PROTEIN"/>
    <property type="match status" value="1"/>
</dbReference>
<evidence type="ECO:0000256" key="6">
    <source>
        <dbReference type="ARBA" id="ARBA00023163"/>
    </source>
</evidence>
<gene>
    <name evidence="8" type="ORF">EUBSIR_00554</name>
</gene>
<evidence type="ECO:0000256" key="4">
    <source>
        <dbReference type="ARBA" id="ARBA00023015"/>
    </source>
</evidence>
<evidence type="ECO:0000256" key="1">
    <source>
        <dbReference type="ARBA" id="ARBA00007957"/>
    </source>
</evidence>
<reference evidence="8" key="1">
    <citation type="submission" date="2007-10" db="EMBL/GenBank/DDBJ databases">
        <authorList>
            <person name="Fulton L."/>
            <person name="Clifton S."/>
            <person name="Fulton B."/>
            <person name="Xu J."/>
            <person name="Minx P."/>
            <person name="Pepin K.H."/>
            <person name="Johnson M."/>
            <person name="Thiruvilangam P."/>
            <person name="Bhonagiri V."/>
            <person name="Nash W.E."/>
            <person name="Mardis E.R."/>
            <person name="Wilson R.K."/>
        </authorList>
    </citation>
    <scope>NUCLEOTIDE SEQUENCE [LARGE SCALE GENOMIC DNA]</scope>
    <source>
        <strain evidence="8">DSM 15702</strain>
    </source>
</reference>
<protein>
    <submittedName>
        <fullName evidence="8">Phage head-tail adaptor</fullName>
    </submittedName>
</protein>
<dbReference type="Gene3D" id="3.30.1490.190">
    <property type="match status" value="1"/>
</dbReference>
<dbReference type="Gene3D" id="1.10.10.10">
    <property type="entry name" value="Winged helix-like DNA-binding domain superfamily/Winged helix DNA-binding domain"/>
    <property type="match status" value="1"/>
</dbReference>
<comment type="cofactor">
    <cofactor evidence="7">
        <name>Zn(2+)</name>
        <dbReference type="ChEBI" id="CHEBI:29105"/>
    </cofactor>
    <text evidence="7">Binds 1 zinc ion per subunit.</text>
</comment>
<sequence>MYNIKGFENEFHFHFNIRIYCGGINMSYNTRQRELILDYIKKNAKKHLTADDIADALKAEQVGKTTVYRYLEKLCEQNIVRKFILSEGKSACYQYNDEQQCHDHFHMKCLKCGRLFHLECDHLKDIAAHISKMHDFTIDSSRTVFYGICGECAKKTPTAKEKSDI</sequence>
<evidence type="ECO:0000256" key="2">
    <source>
        <dbReference type="ARBA" id="ARBA00022491"/>
    </source>
</evidence>
<keyword evidence="9" id="KW-1185">Reference proteome</keyword>
<evidence type="ECO:0000313" key="9">
    <source>
        <dbReference type="Proteomes" id="UP000005326"/>
    </source>
</evidence>
<dbReference type="InterPro" id="IPR002481">
    <property type="entry name" value="FUR"/>
</dbReference>
<accession>B0ML68</accession>
<keyword evidence="5" id="KW-0238">DNA-binding</keyword>
<feature type="binding site" evidence="7">
    <location>
        <position position="109"/>
    </location>
    <ligand>
        <name>Zn(2+)</name>
        <dbReference type="ChEBI" id="CHEBI:29105"/>
    </ligand>
</feature>
<dbReference type="GO" id="GO:0003700">
    <property type="term" value="F:DNA-binding transcription factor activity"/>
    <property type="evidence" value="ECO:0007669"/>
    <property type="project" value="InterPro"/>
</dbReference>
<dbReference type="AlphaFoldDB" id="B0ML68"/>